<evidence type="ECO:0000256" key="1">
    <source>
        <dbReference type="ARBA" id="ARBA00022603"/>
    </source>
</evidence>
<dbReference type="Gene3D" id="2.70.160.11">
    <property type="entry name" value="Hnrnp arginine n-methyltransferase1"/>
    <property type="match status" value="1"/>
</dbReference>
<dbReference type="InterPro" id="IPR035247">
    <property type="entry name" value="PRMT5_TIM"/>
</dbReference>
<name>A0A5J4Z4U6_PORPP</name>
<organism evidence="10 11">
    <name type="scientific">Porphyridium purpureum</name>
    <name type="common">Red alga</name>
    <name type="synonym">Porphyridium cruentum</name>
    <dbReference type="NCBI Taxonomy" id="35688"/>
    <lineage>
        <taxon>Eukaryota</taxon>
        <taxon>Rhodophyta</taxon>
        <taxon>Bangiophyceae</taxon>
        <taxon>Porphyridiales</taxon>
        <taxon>Porphyridiaceae</taxon>
        <taxon>Porphyridium</taxon>
    </lineage>
</organism>
<dbReference type="Gene3D" id="3.40.50.150">
    <property type="entry name" value="Vaccinia Virus protein VP39"/>
    <property type="match status" value="1"/>
</dbReference>
<dbReference type="InterPro" id="IPR035075">
    <property type="entry name" value="PRMT5"/>
</dbReference>
<dbReference type="PIRSF" id="PIRSF015894">
    <property type="entry name" value="Skb1_MeTrfase"/>
    <property type="match status" value="1"/>
</dbReference>
<feature type="active site" description="Proton donor/acceptor" evidence="5">
    <location>
        <position position="462"/>
    </location>
</feature>
<sequence length="658" mass="73326">MVVTHPVSGKQISIGVSFPYVERLKPTLELLETDGCDFVVAPIVHTRYAAALKGGKSPFLDAKSTDALQPLCRSESELTSKEWKTAIIGRVSPWLRLDSPIDKVRQFSEWSLDREVSFANYLSMQAIVIDIPDANAVTISNFARVVCCTLNRYPFMQILIKVGLGSLTLPGSAAGSTVDGSRESNDSQDMVAESELEHASSAWLKWEFVRSFSGNHPNLGLMLEMSSELPTKAVLERWLAEFVYVFLINKNAFVPNKLGYPVLSKRHQDFLKAMFKYQPLFCISDEPNVKIDKDGGANKLYVQYLAHLFGKQPPEGDAEQIREIFHDYLQPLGKPFRTNLEAQRFDFQEADAVKFGKYADAIKLYLSEHRAADQTVMVIVVLGGGRGGMVRVVNECLTEYERKAKIIVLERNSNTLVSLQNMKVELGWTNVNIVYGDPRDWESAVRVDLVVSEMIGAMGDNEMLPEYVEGISRYFKEDTVVIPSNITTYVAPITSPKLYSEVCLIGDEGVSAFDCPYVVAMHRALQIAAVQACFDFSLPNLADASTGLTMSQSEQTQCVEFGVLESTRLHGFGAYFEARLYKDIGISTVPGTHTHGMHSWLSVLFPLRSAPLLPAESICQAQFWRRQDGDKVWYEWSLLSPVVLPVQNANGSAFSVSI</sequence>
<dbReference type="AlphaFoldDB" id="A0A5J4Z4U6"/>
<feature type="binding site" evidence="6">
    <location>
        <position position="410"/>
    </location>
    <ligand>
        <name>S-adenosyl-L-methionine</name>
        <dbReference type="ChEBI" id="CHEBI:59789"/>
    </ligand>
</feature>
<feature type="domain" description="PRMT5 oligomerisation" evidence="9">
    <location>
        <begin position="486"/>
        <end position="655"/>
    </location>
</feature>
<dbReference type="Proteomes" id="UP000324585">
    <property type="component" value="Unassembled WGS sequence"/>
</dbReference>
<dbReference type="Pfam" id="PF05185">
    <property type="entry name" value="PRMT5"/>
    <property type="match status" value="1"/>
</dbReference>
<dbReference type="Pfam" id="PF17286">
    <property type="entry name" value="PRMT5_C"/>
    <property type="match status" value="1"/>
</dbReference>
<evidence type="ECO:0000259" key="8">
    <source>
        <dbReference type="Pfam" id="PF17285"/>
    </source>
</evidence>
<evidence type="ECO:0000259" key="9">
    <source>
        <dbReference type="Pfam" id="PF17286"/>
    </source>
</evidence>
<dbReference type="InterPro" id="IPR029063">
    <property type="entry name" value="SAM-dependent_MTases_sf"/>
</dbReference>
<accession>A0A5J4Z4U6</accession>
<dbReference type="EMBL" id="VRMN01000001">
    <property type="protein sequence ID" value="KAA8498345.1"/>
    <property type="molecule type" value="Genomic_DNA"/>
</dbReference>
<keyword evidence="11" id="KW-1185">Reference proteome</keyword>
<dbReference type="GO" id="GO:0016274">
    <property type="term" value="F:protein-arginine N-methyltransferase activity"/>
    <property type="evidence" value="ECO:0007669"/>
    <property type="project" value="InterPro"/>
</dbReference>
<feature type="active site" description="Proton donor/acceptor" evidence="5">
    <location>
        <position position="453"/>
    </location>
</feature>
<dbReference type="GO" id="GO:0005634">
    <property type="term" value="C:nucleus"/>
    <property type="evidence" value="ECO:0007669"/>
    <property type="project" value="TreeGrafter"/>
</dbReference>
<gene>
    <name evidence="10" type="ORF">FVE85_5930</name>
</gene>
<evidence type="ECO:0000256" key="6">
    <source>
        <dbReference type="PIRSR" id="PIRSR015894-2"/>
    </source>
</evidence>
<dbReference type="InterPro" id="IPR025799">
    <property type="entry name" value="Arg_MeTrfase"/>
</dbReference>
<dbReference type="InterPro" id="IPR007857">
    <property type="entry name" value="Arg_MeTrfase_PRMT5"/>
</dbReference>
<dbReference type="SUPFAM" id="SSF53335">
    <property type="entry name" value="S-adenosyl-L-methionine-dependent methyltransferases"/>
    <property type="match status" value="1"/>
</dbReference>
<dbReference type="Pfam" id="PF17285">
    <property type="entry name" value="PRMT5_TIM"/>
    <property type="match status" value="1"/>
</dbReference>
<evidence type="ECO:0000256" key="3">
    <source>
        <dbReference type="ARBA" id="ARBA00022691"/>
    </source>
</evidence>
<protein>
    <recommendedName>
        <fullName evidence="4">Protein arginine N-methyltransferase</fullName>
    </recommendedName>
</protein>
<keyword evidence="1 4" id="KW-0489">Methyltransferase</keyword>
<dbReference type="InterPro" id="IPR035248">
    <property type="entry name" value="PRMT5_C"/>
</dbReference>
<evidence type="ECO:0000256" key="4">
    <source>
        <dbReference type="PIRNR" id="PIRNR015894"/>
    </source>
</evidence>
<dbReference type="Gene3D" id="3.20.20.150">
    <property type="entry name" value="Divalent-metal-dependent TIM barrel enzymes"/>
    <property type="match status" value="1"/>
</dbReference>
<dbReference type="OrthoDB" id="1368803at2759"/>
<keyword evidence="3 4" id="KW-0949">S-adenosyl-L-methionine</keyword>
<evidence type="ECO:0000259" key="7">
    <source>
        <dbReference type="Pfam" id="PF05185"/>
    </source>
</evidence>
<dbReference type="GO" id="GO:0006355">
    <property type="term" value="P:regulation of DNA-templated transcription"/>
    <property type="evidence" value="ECO:0007669"/>
    <property type="project" value="TreeGrafter"/>
</dbReference>
<comment type="caution">
    <text evidence="10">The sequence shown here is derived from an EMBL/GenBank/DDBJ whole genome shotgun (WGS) entry which is preliminary data.</text>
</comment>
<evidence type="ECO:0000256" key="2">
    <source>
        <dbReference type="ARBA" id="ARBA00022679"/>
    </source>
</evidence>
<reference evidence="11" key="1">
    <citation type="journal article" date="2019" name="Nat. Commun.">
        <title>Expansion of phycobilisome linker gene families in mesophilic red algae.</title>
        <authorList>
            <person name="Lee J."/>
            <person name="Kim D."/>
            <person name="Bhattacharya D."/>
            <person name="Yoon H.S."/>
        </authorList>
    </citation>
    <scope>NUCLEOTIDE SEQUENCE [LARGE SCALE GENOMIC DNA]</scope>
    <source>
        <strain evidence="11">CCMP 1328</strain>
    </source>
</reference>
<dbReference type="PROSITE" id="PS51678">
    <property type="entry name" value="SAM_MT_PRMT"/>
    <property type="match status" value="1"/>
</dbReference>
<proteinExistence type="inferred from homology"/>
<evidence type="ECO:0000313" key="10">
    <source>
        <dbReference type="EMBL" id="KAA8498345.1"/>
    </source>
</evidence>
<comment type="similarity">
    <text evidence="4">Belongs to the class I-like SAM-binding methyltransferase superfamily.</text>
</comment>
<dbReference type="PANTHER" id="PTHR10738">
    <property type="entry name" value="PROTEIN ARGININE N-METHYLTRANSFERASE 5"/>
    <property type="match status" value="1"/>
</dbReference>
<feature type="domain" description="PRMT5 TIM barrel" evidence="8">
    <location>
        <begin position="35"/>
        <end position="309"/>
    </location>
</feature>
<evidence type="ECO:0000256" key="5">
    <source>
        <dbReference type="PIRSR" id="PIRSR015894-1"/>
    </source>
</evidence>
<dbReference type="GO" id="GO:0005829">
    <property type="term" value="C:cytosol"/>
    <property type="evidence" value="ECO:0007669"/>
    <property type="project" value="TreeGrafter"/>
</dbReference>
<keyword evidence="2 4" id="KW-0808">Transferase</keyword>
<dbReference type="GO" id="GO:0032259">
    <property type="term" value="P:methylation"/>
    <property type="evidence" value="ECO:0007669"/>
    <property type="project" value="UniProtKB-KW"/>
</dbReference>
<feature type="domain" description="PRMT5 arginine-N-methyltransferase" evidence="7">
    <location>
        <begin position="319"/>
        <end position="482"/>
    </location>
</feature>
<dbReference type="PANTHER" id="PTHR10738:SF0">
    <property type="entry name" value="PROTEIN ARGININE N-METHYLTRANSFERASE 5"/>
    <property type="match status" value="1"/>
</dbReference>
<evidence type="ECO:0000313" key="11">
    <source>
        <dbReference type="Proteomes" id="UP000324585"/>
    </source>
</evidence>